<feature type="compositionally biased region" description="Polar residues" evidence="1">
    <location>
        <begin position="110"/>
        <end position="128"/>
    </location>
</feature>
<name>A0A6A4FCA9_9STRA</name>
<comment type="caution">
    <text evidence="4">The sequence shown here is derived from an EMBL/GenBank/DDBJ whole genome shotgun (WGS) entry which is preliminary data.</text>
</comment>
<protein>
    <submittedName>
        <fullName evidence="4">Uncharacterized protein</fullName>
    </submittedName>
</protein>
<accession>A0A6A4FCA9</accession>
<evidence type="ECO:0000313" key="2">
    <source>
        <dbReference type="EMBL" id="KAE9032949.1"/>
    </source>
</evidence>
<organism evidence="4 6">
    <name type="scientific">Phytophthora rubi</name>
    <dbReference type="NCBI Taxonomy" id="129364"/>
    <lineage>
        <taxon>Eukaryota</taxon>
        <taxon>Sar</taxon>
        <taxon>Stramenopiles</taxon>
        <taxon>Oomycota</taxon>
        <taxon>Peronosporomycetes</taxon>
        <taxon>Peronosporales</taxon>
        <taxon>Peronosporaceae</taxon>
        <taxon>Phytophthora</taxon>
    </lineage>
</organism>
<feature type="compositionally biased region" description="Low complexity" evidence="1">
    <location>
        <begin position="20"/>
        <end position="30"/>
    </location>
</feature>
<feature type="compositionally biased region" description="Low complexity" evidence="1">
    <location>
        <begin position="129"/>
        <end position="138"/>
    </location>
</feature>
<keyword evidence="6" id="KW-1185">Reference proteome</keyword>
<dbReference type="EMBL" id="QXFT01000607">
    <property type="protein sequence ID" value="KAE9339715.1"/>
    <property type="molecule type" value="Genomic_DNA"/>
</dbReference>
<dbReference type="OrthoDB" id="10562458at2759"/>
<dbReference type="EMBL" id="QXFV01000455">
    <property type="protein sequence ID" value="KAE9037059.1"/>
    <property type="molecule type" value="Genomic_DNA"/>
</dbReference>
<sequence>MAPSTQTDHDVPAMAPPPAAACDSAAQVAPEPSETARPTTPSTDTPAAWASSRIAGCKRTAAELAEIRRRTKRLFVKKEAAAVAAAFATALPLGCRASSNDSAVPAVRLQSASPTQDPTGPSTSGPFNSASASTQAASVVPPRASTLAELLAAPATSTACTHTASQQQ</sequence>
<dbReference type="EMBL" id="QXFU01000462">
    <property type="protein sequence ID" value="KAE9032949.1"/>
    <property type="molecule type" value="Genomic_DNA"/>
</dbReference>
<reference evidence="4 6" key="1">
    <citation type="submission" date="2018-08" db="EMBL/GenBank/DDBJ databases">
        <title>Genomic investigation of the strawberry pathogen Phytophthora fragariae indicates pathogenicity is determined by transcriptional variation in three key races.</title>
        <authorList>
            <person name="Adams T.M."/>
            <person name="Armitage A.D."/>
            <person name="Sobczyk M.K."/>
            <person name="Bates H.J."/>
            <person name="Dunwell J.M."/>
            <person name="Nellist C.F."/>
            <person name="Harrison R.J."/>
        </authorList>
    </citation>
    <scope>NUCLEOTIDE SEQUENCE [LARGE SCALE GENOMIC DNA]</scope>
    <source>
        <strain evidence="3 5">SCRP249</strain>
        <strain evidence="2 7">SCRP324</strain>
        <strain evidence="4 6">SCRP333</strain>
    </source>
</reference>
<dbReference type="Proteomes" id="UP000429607">
    <property type="component" value="Unassembled WGS sequence"/>
</dbReference>
<gene>
    <name evidence="3" type="ORF">PR001_g8541</name>
    <name evidence="2" type="ORF">PR002_g8926</name>
    <name evidence="4" type="ORF">PR003_g10875</name>
</gene>
<evidence type="ECO:0000313" key="6">
    <source>
        <dbReference type="Proteomes" id="UP000434957"/>
    </source>
</evidence>
<feature type="compositionally biased region" description="Polar residues" evidence="1">
    <location>
        <begin position="36"/>
        <end position="45"/>
    </location>
</feature>
<feature type="region of interest" description="Disordered" evidence="1">
    <location>
        <begin position="1"/>
        <end position="52"/>
    </location>
</feature>
<feature type="region of interest" description="Disordered" evidence="1">
    <location>
        <begin position="99"/>
        <end position="140"/>
    </location>
</feature>
<dbReference type="Proteomes" id="UP000435112">
    <property type="component" value="Unassembled WGS sequence"/>
</dbReference>
<evidence type="ECO:0000313" key="5">
    <source>
        <dbReference type="Proteomes" id="UP000429607"/>
    </source>
</evidence>
<evidence type="ECO:0000256" key="1">
    <source>
        <dbReference type="SAM" id="MobiDB-lite"/>
    </source>
</evidence>
<evidence type="ECO:0000313" key="7">
    <source>
        <dbReference type="Proteomes" id="UP000435112"/>
    </source>
</evidence>
<proteinExistence type="predicted"/>
<dbReference type="Proteomes" id="UP000434957">
    <property type="component" value="Unassembled WGS sequence"/>
</dbReference>
<evidence type="ECO:0000313" key="3">
    <source>
        <dbReference type="EMBL" id="KAE9037059.1"/>
    </source>
</evidence>
<evidence type="ECO:0000313" key="4">
    <source>
        <dbReference type="EMBL" id="KAE9339715.1"/>
    </source>
</evidence>
<dbReference type="AlphaFoldDB" id="A0A6A4FCA9"/>